<evidence type="ECO:0000313" key="2">
    <source>
        <dbReference type="EMBL" id="CAB4873723.1"/>
    </source>
</evidence>
<accession>A0A6J7E1V4</accession>
<sequence length="120" mass="12571">MRTRPSGNRTALGSATCFAVLAKVSWVRTGPTDVKILAAVADDAAEPVGLAGPPLGCFMLGAHEPLRHSMVPEPSTLTRPGVEQGSPGMPSALAVAVAERARAAQARMPRPRVEFIMERA</sequence>
<dbReference type="AlphaFoldDB" id="A0A6J7E1V4"/>
<evidence type="ECO:0000256" key="1">
    <source>
        <dbReference type="SAM" id="MobiDB-lite"/>
    </source>
</evidence>
<proteinExistence type="predicted"/>
<organism evidence="2">
    <name type="scientific">freshwater metagenome</name>
    <dbReference type="NCBI Taxonomy" id="449393"/>
    <lineage>
        <taxon>unclassified sequences</taxon>
        <taxon>metagenomes</taxon>
        <taxon>ecological metagenomes</taxon>
    </lineage>
</organism>
<name>A0A6J7E1V4_9ZZZZ</name>
<reference evidence="2" key="1">
    <citation type="submission" date="2020-05" db="EMBL/GenBank/DDBJ databases">
        <authorList>
            <person name="Chiriac C."/>
            <person name="Salcher M."/>
            <person name="Ghai R."/>
            <person name="Kavagutti S V."/>
        </authorList>
    </citation>
    <scope>NUCLEOTIDE SEQUENCE</scope>
</reference>
<protein>
    <submittedName>
        <fullName evidence="2">Unannotated protein</fullName>
    </submittedName>
</protein>
<gene>
    <name evidence="2" type="ORF">UFOPK3402_00838</name>
</gene>
<dbReference type="EMBL" id="CAFBLS010000087">
    <property type="protein sequence ID" value="CAB4873723.1"/>
    <property type="molecule type" value="Genomic_DNA"/>
</dbReference>
<feature type="region of interest" description="Disordered" evidence="1">
    <location>
        <begin position="69"/>
        <end position="88"/>
    </location>
</feature>